<proteinExistence type="predicted"/>
<sequence>MAYKSSTLAEPKKSAEDQETGQSRGNKRRHGTMDDEFENTKSKRAKPEAGSDEETVPGADSPTRSPEEDVPFDEDLESRISNLGDIIMTEHFERAYNVRHAQKSHYSGLVGDILCIRKWSPAIVTGVSLIHSEVEIRRLTTLSGRWSIDHKKHLYLPVQIQGFERPVEPGCWGGNCTKLLINVRHGGDMRWTNSKMFMSAGSPMSYSDSFPRATVGRIVGEADRKILDMVTAATYAERGGPTSASDLGTEMSPPPPTFFSSTKNSYRPTPRPRGTTLPSTRATQPARSAYSRRDDTYKEPVEHKKIYDLSEKARKLYRASDGR</sequence>
<dbReference type="EMBL" id="NAJO01000023">
    <property type="protein sequence ID" value="OQO03920.1"/>
    <property type="molecule type" value="Genomic_DNA"/>
</dbReference>
<dbReference type="InParanoid" id="A0A1V8SXX3"/>
<feature type="region of interest" description="Disordered" evidence="1">
    <location>
        <begin position="1"/>
        <end position="73"/>
    </location>
</feature>
<dbReference type="AlphaFoldDB" id="A0A1V8SXX3"/>
<accession>A0A1V8SXX3</accession>
<protein>
    <submittedName>
        <fullName evidence="2">Uncharacterized protein</fullName>
    </submittedName>
</protein>
<feature type="compositionally biased region" description="Basic and acidic residues" evidence="1">
    <location>
        <begin position="38"/>
        <end position="49"/>
    </location>
</feature>
<reference evidence="3" key="1">
    <citation type="submission" date="2017-03" db="EMBL/GenBank/DDBJ databases">
        <title>Genomes of endolithic fungi from Antarctica.</title>
        <authorList>
            <person name="Coleine C."/>
            <person name="Masonjones S."/>
            <person name="Stajich J.E."/>
        </authorList>
    </citation>
    <scope>NUCLEOTIDE SEQUENCE [LARGE SCALE GENOMIC DNA]</scope>
    <source>
        <strain evidence="3">CCFEE 5527</strain>
    </source>
</reference>
<gene>
    <name evidence="2" type="ORF">B0A48_10562</name>
</gene>
<organism evidence="2 3">
    <name type="scientific">Cryoendolithus antarcticus</name>
    <dbReference type="NCBI Taxonomy" id="1507870"/>
    <lineage>
        <taxon>Eukaryota</taxon>
        <taxon>Fungi</taxon>
        <taxon>Dikarya</taxon>
        <taxon>Ascomycota</taxon>
        <taxon>Pezizomycotina</taxon>
        <taxon>Dothideomycetes</taxon>
        <taxon>Dothideomycetidae</taxon>
        <taxon>Cladosporiales</taxon>
        <taxon>Cladosporiaceae</taxon>
        <taxon>Cryoendolithus</taxon>
    </lineage>
</organism>
<evidence type="ECO:0000313" key="3">
    <source>
        <dbReference type="Proteomes" id="UP000192596"/>
    </source>
</evidence>
<feature type="compositionally biased region" description="Low complexity" evidence="1">
    <location>
        <begin position="272"/>
        <end position="281"/>
    </location>
</feature>
<evidence type="ECO:0000313" key="2">
    <source>
        <dbReference type="EMBL" id="OQO03920.1"/>
    </source>
</evidence>
<name>A0A1V8SXX3_9PEZI</name>
<feature type="region of interest" description="Disordered" evidence="1">
    <location>
        <begin position="238"/>
        <end position="302"/>
    </location>
</feature>
<evidence type="ECO:0000256" key="1">
    <source>
        <dbReference type="SAM" id="MobiDB-lite"/>
    </source>
</evidence>
<feature type="compositionally biased region" description="Basic and acidic residues" evidence="1">
    <location>
        <begin position="291"/>
        <end position="302"/>
    </location>
</feature>
<comment type="caution">
    <text evidence="2">The sequence shown here is derived from an EMBL/GenBank/DDBJ whole genome shotgun (WGS) entry which is preliminary data.</text>
</comment>
<keyword evidence="3" id="KW-1185">Reference proteome</keyword>
<dbReference type="Proteomes" id="UP000192596">
    <property type="component" value="Unassembled WGS sequence"/>
</dbReference>